<dbReference type="InterPro" id="IPR048279">
    <property type="entry name" value="MdtK-like"/>
</dbReference>
<feature type="transmembrane region" description="Helical" evidence="7">
    <location>
        <begin position="63"/>
        <end position="87"/>
    </location>
</feature>
<dbReference type="EMBL" id="CP001941">
    <property type="protein sequence ID" value="ADD09261.1"/>
    <property type="molecule type" value="Genomic_DNA"/>
</dbReference>
<feature type="transmembrane region" description="Helical" evidence="7">
    <location>
        <begin position="114"/>
        <end position="136"/>
    </location>
</feature>
<keyword evidence="4 7" id="KW-0812">Transmembrane</keyword>
<keyword evidence="3" id="KW-1003">Cell membrane</keyword>
<keyword evidence="2" id="KW-0813">Transport</keyword>
<dbReference type="AlphaFoldDB" id="D3TAY2"/>
<feature type="transmembrane region" description="Helical" evidence="7">
    <location>
        <begin position="303"/>
        <end position="322"/>
    </location>
</feature>
<dbReference type="PIRSF" id="PIRSF006603">
    <property type="entry name" value="DinF"/>
    <property type="match status" value="1"/>
</dbReference>
<accession>D3TAY2</accession>
<dbReference type="PANTHER" id="PTHR43549">
    <property type="entry name" value="MULTIDRUG RESISTANCE PROTEIN YPNP-RELATED"/>
    <property type="match status" value="1"/>
</dbReference>
<evidence type="ECO:0000313" key="8">
    <source>
        <dbReference type="EMBL" id="ADD09261.1"/>
    </source>
</evidence>
<keyword evidence="5 7" id="KW-1133">Transmembrane helix</keyword>
<evidence type="ECO:0000256" key="4">
    <source>
        <dbReference type="ARBA" id="ARBA00022692"/>
    </source>
</evidence>
<feature type="transmembrane region" description="Helical" evidence="7">
    <location>
        <begin position="21"/>
        <end position="43"/>
    </location>
</feature>
<dbReference type="HOGENOM" id="CLU_012893_5_3_2"/>
<feature type="transmembrane region" description="Helical" evidence="7">
    <location>
        <begin position="380"/>
        <end position="397"/>
    </location>
</feature>
<feature type="transmembrane region" description="Helical" evidence="7">
    <location>
        <begin position="342"/>
        <end position="360"/>
    </location>
</feature>
<evidence type="ECO:0000256" key="1">
    <source>
        <dbReference type="ARBA" id="ARBA00004651"/>
    </source>
</evidence>
<evidence type="ECO:0000256" key="3">
    <source>
        <dbReference type="ARBA" id="ARBA00022475"/>
    </source>
</evidence>
<dbReference type="KEGG" id="abi:Aboo_1454"/>
<feature type="transmembrane region" description="Helical" evidence="7">
    <location>
        <begin position="214"/>
        <end position="237"/>
    </location>
</feature>
<dbReference type="Proteomes" id="UP000001400">
    <property type="component" value="Chromosome"/>
</dbReference>
<organism evidence="8 9">
    <name type="scientific">Aciduliprofundum boonei (strain DSM 19572 / T469)</name>
    <dbReference type="NCBI Taxonomy" id="439481"/>
    <lineage>
        <taxon>Archaea</taxon>
        <taxon>Methanobacteriati</taxon>
        <taxon>Thermoplasmatota</taxon>
        <taxon>DHVE2 group</taxon>
        <taxon>Candidatus Aciduliprofundum</taxon>
    </lineage>
</organism>
<feature type="transmembrane region" description="Helical" evidence="7">
    <location>
        <begin position="439"/>
        <end position="461"/>
    </location>
</feature>
<dbReference type="InterPro" id="IPR002528">
    <property type="entry name" value="MATE_fam"/>
</dbReference>
<keyword evidence="6 7" id="KW-0472">Membrane</keyword>
<protein>
    <submittedName>
        <fullName evidence="8">MATE efflux family protein</fullName>
    </submittedName>
</protein>
<reference evidence="8" key="1">
    <citation type="submission" date="2010-02" db="EMBL/GenBank/DDBJ databases">
        <title>Complete sequence of Aciduliprofundum boonei T469.</title>
        <authorList>
            <consortium name="US DOE Joint Genome Institute"/>
            <person name="Lucas S."/>
            <person name="Copeland A."/>
            <person name="Lapidus A."/>
            <person name="Cheng J.-F."/>
            <person name="Bruce D."/>
            <person name="Goodwin L."/>
            <person name="Pitluck S."/>
            <person name="Saunders E."/>
            <person name="Detter J.C."/>
            <person name="Han C."/>
            <person name="Tapia R."/>
            <person name="Land M."/>
            <person name="Hauser L."/>
            <person name="Kyrpides N."/>
            <person name="Mikhailova N."/>
            <person name="Flores G."/>
            <person name="Reysenbach A.-L."/>
            <person name="Woyke T."/>
        </authorList>
    </citation>
    <scope>NUCLEOTIDE SEQUENCE</scope>
    <source>
        <strain evidence="8">T469</strain>
    </source>
</reference>
<dbReference type="GO" id="GO:0015297">
    <property type="term" value="F:antiporter activity"/>
    <property type="evidence" value="ECO:0007669"/>
    <property type="project" value="InterPro"/>
</dbReference>
<feature type="transmembrane region" description="Helical" evidence="7">
    <location>
        <begin position="409"/>
        <end position="433"/>
    </location>
</feature>
<evidence type="ECO:0000256" key="6">
    <source>
        <dbReference type="ARBA" id="ARBA00023136"/>
    </source>
</evidence>
<dbReference type="CDD" id="cd13142">
    <property type="entry name" value="MATE_like_12"/>
    <property type="match status" value="1"/>
</dbReference>
<dbReference type="GO" id="GO:0042910">
    <property type="term" value="F:xenobiotic transmembrane transporter activity"/>
    <property type="evidence" value="ECO:0007669"/>
    <property type="project" value="InterPro"/>
</dbReference>
<sequence>MVTHPENQSKRRSLRLSREEILNGGVIKTMFLLGWPMMVSSLLQTLYNLTDMFWLGRLPTEEARIAVAAINFTWPVIFFFISFAGGLGRGGIPIISQYIGAGDKEKANHYTGQIFSVVLIISSIMATFGFIFAYPIFELIGAKGELLETAATYGSIIFLGLPFMFVVMGGGSVISAEGDTVTPLIISSVSVLINMILDPILIFGLFGFPKMGVFGAATATVIARVIAAIWLLYLLLRGKLRLKPKWKDFKPRWESVKFILRVGLPSSASMSAMAFGFVIIQSILAQLPDQVLAIASYGVGNRIVNMMFVIVNGLAASLTIMLGQALGADDIKRSVEIAQKGMFLMFYMLLAASGLIYIFRDPIVRFFIPNNPEVIQGAKTFLSIVLIGIPYFGLFRVESSLLTGSGHTFQGMILSTARLWLLRIPLAIYFALIMGMDAIGVWFAMAISNMVSAGIGGIFYFKGDWKKKIIKKPKPKI</sequence>
<feature type="transmembrane region" description="Helical" evidence="7">
    <location>
        <begin position="258"/>
        <end position="283"/>
    </location>
</feature>
<evidence type="ECO:0000256" key="7">
    <source>
        <dbReference type="SAM" id="Phobius"/>
    </source>
</evidence>
<evidence type="ECO:0000256" key="2">
    <source>
        <dbReference type="ARBA" id="ARBA00022448"/>
    </source>
</evidence>
<dbReference type="InterPro" id="IPR052031">
    <property type="entry name" value="Membrane_Transporter-Flippase"/>
</dbReference>
<keyword evidence="9" id="KW-1185">Reference proteome</keyword>
<evidence type="ECO:0000256" key="5">
    <source>
        <dbReference type="ARBA" id="ARBA00022989"/>
    </source>
</evidence>
<name>D3TAY2_ACIB4</name>
<evidence type="ECO:0000313" key="9">
    <source>
        <dbReference type="Proteomes" id="UP000001400"/>
    </source>
</evidence>
<gene>
    <name evidence="8" type="ordered locus">Aboo_1454</name>
</gene>
<proteinExistence type="predicted"/>
<feature type="transmembrane region" description="Helical" evidence="7">
    <location>
        <begin position="156"/>
        <end position="176"/>
    </location>
</feature>
<dbReference type="GO" id="GO:0005886">
    <property type="term" value="C:plasma membrane"/>
    <property type="evidence" value="ECO:0007669"/>
    <property type="project" value="UniProtKB-SubCell"/>
</dbReference>
<dbReference type="NCBIfam" id="TIGR00797">
    <property type="entry name" value="matE"/>
    <property type="match status" value="1"/>
</dbReference>
<dbReference type="Pfam" id="PF01554">
    <property type="entry name" value="MatE"/>
    <property type="match status" value="2"/>
</dbReference>
<comment type="subcellular location">
    <subcellularLocation>
        <location evidence="1">Cell membrane</location>
        <topology evidence="1">Multi-pass membrane protein</topology>
    </subcellularLocation>
</comment>
<feature type="transmembrane region" description="Helical" evidence="7">
    <location>
        <begin position="183"/>
        <end position="208"/>
    </location>
</feature>
<dbReference type="PANTHER" id="PTHR43549:SF2">
    <property type="entry name" value="MULTIDRUG RESISTANCE PROTEIN NORM-RELATED"/>
    <property type="match status" value="1"/>
</dbReference>